<evidence type="ECO:0000313" key="2">
    <source>
        <dbReference type="EMBL" id="CDM87043.1"/>
    </source>
</evidence>
<proteinExistence type="predicted"/>
<protein>
    <submittedName>
        <fullName evidence="2">Uncharacterized protein</fullName>
    </submittedName>
</protein>
<dbReference type="AlphaFoldDB" id="A0A080YUG5"/>
<sequence>MEGGVGAEVGDGQQGKAVAMAGSTTGDHGGSGPGGPRHSQPTRFRPRLLSWVLRRQRSGVGAKISRFLELDEGSGDGGEATAHAAGQDGTTAGAGQNGAAAGAGHAGLGADQDAVENTSKTTTP</sequence>
<feature type="region of interest" description="Disordered" evidence="1">
    <location>
        <begin position="1"/>
        <end position="44"/>
    </location>
</feature>
<accession>A0A080YUG5</accession>
<evidence type="ECO:0000256" key="1">
    <source>
        <dbReference type="SAM" id="MobiDB-lite"/>
    </source>
</evidence>
<reference evidence="2" key="1">
    <citation type="journal article" date="2014" name="Science">
        <title>Structural and functional partitioning of bread wheat chromosome 3B.</title>
        <authorList>
            <person name="Choulet F."/>
            <person name="Alberti A."/>
            <person name="Theil S."/>
            <person name="Glover N."/>
            <person name="Barbe V."/>
            <person name="Daron J."/>
            <person name="Pingault L."/>
            <person name="Sourdille P."/>
            <person name="Couloux A."/>
            <person name="Paux E."/>
            <person name="Leroy P."/>
            <person name="Mangenot S."/>
            <person name="Guilhot N."/>
            <person name="Le Gouis J."/>
            <person name="Balfourier F."/>
            <person name="Alaux M."/>
            <person name="Jamilloux V."/>
            <person name="Poulain J."/>
            <person name="Durand C."/>
            <person name="Bellec A."/>
            <person name="Gaspin C."/>
            <person name="Safar J."/>
            <person name="Dolezel J."/>
            <person name="Rogers J."/>
            <person name="Vandepoele K."/>
            <person name="Aury J.M."/>
            <person name="Mayer K."/>
            <person name="Berges H."/>
            <person name="Quesneville H."/>
            <person name="Wincker P."/>
            <person name="Feuillet C."/>
        </authorList>
    </citation>
    <scope>NUCLEOTIDE SEQUENCE</scope>
</reference>
<dbReference type="HOGENOM" id="CLU_2008141_0_0_1"/>
<name>A0A080YUG5_WHEAT</name>
<organism evidence="2">
    <name type="scientific">Triticum aestivum</name>
    <name type="common">Wheat</name>
    <dbReference type="NCBI Taxonomy" id="4565"/>
    <lineage>
        <taxon>Eukaryota</taxon>
        <taxon>Viridiplantae</taxon>
        <taxon>Streptophyta</taxon>
        <taxon>Embryophyta</taxon>
        <taxon>Tracheophyta</taxon>
        <taxon>Spermatophyta</taxon>
        <taxon>Magnoliopsida</taxon>
        <taxon>Liliopsida</taxon>
        <taxon>Poales</taxon>
        <taxon>Poaceae</taxon>
        <taxon>BOP clade</taxon>
        <taxon>Pooideae</taxon>
        <taxon>Triticodae</taxon>
        <taxon>Triticeae</taxon>
        <taxon>Triticinae</taxon>
        <taxon>Triticum</taxon>
    </lineage>
</organism>
<dbReference type="EMBL" id="HG670306">
    <property type="protein sequence ID" value="CDM87043.1"/>
    <property type="molecule type" value="Genomic_DNA"/>
</dbReference>
<feature type="compositionally biased region" description="Gly residues" evidence="1">
    <location>
        <begin position="1"/>
        <end position="13"/>
    </location>
</feature>
<gene>
    <name evidence="2" type="ORF">TRAES_3BF156000080CFD_c1</name>
</gene>
<feature type="compositionally biased region" description="Polar residues" evidence="1">
    <location>
        <begin position="115"/>
        <end position="124"/>
    </location>
</feature>
<feature type="compositionally biased region" description="Low complexity" evidence="1">
    <location>
        <begin position="79"/>
        <end position="112"/>
    </location>
</feature>
<feature type="region of interest" description="Disordered" evidence="1">
    <location>
        <begin position="70"/>
        <end position="124"/>
    </location>
</feature>